<evidence type="ECO:0000313" key="1">
    <source>
        <dbReference type="EMBL" id="SEN12176.1"/>
    </source>
</evidence>
<protein>
    <recommendedName>
        <fullName evidence="3">Capsule polysaccharide biosynthesis protein</fullName>
    </recommendedName>
</protein>
<proteinExistence type="predicted"/>
<dbReference type="RefSeq" id="WP_089901960.1">
    <property type="nucleotide sequence ID" value="NZ_FOCI01000009.1"/>
</dbReference>
<dbReference type="AlphaFoldDB" id="A0A1H8DYD8"/>
<reference evidence="1 2" key="1">
    <citation type="submission" date="2016-10" db="EMBL/GenBank/DDBJ databases">
        <authorList>
            <person name="de Groot N.N."/>
        </authorList>
    </citation>
    <scope>NUCLEOTIDE SEQUENCE [LARGE SCALE GENOMIC DNA]</scope>
    <source>
        <strain evidence="1 2">DSM 16213</strain>
    </source>
</reference>
<dbReference type="InterPro" id="IPR043148">
    <property type="entry name" value="TagF_C"/>
</dbReference>
<gene>
    <name evidence="1" type="ORF">SAMN04488003_109103</name>
</gene>
<dbReference type="OrthoDB" id="6713140at2"/>
<name>A0A1H8DYD8_9RHOB</name>
<dbReference type="Gene3D" id="3.40.50.12580">
    <property type="match status" value="1"/>
</dbReference>
<evidence type="ECO:0000313" key="2">
    <source>
        <dbReference type="Proteomes" id="UP000199585"/>
    </source>
</evidence>
<dbReference type="EMBL" id="FOCI01000009">
    <property type="protein sequence ID" value="SEN12176.1"/>
    <property type="molecule type" value="Genomic_DNA"/>
</dbReference>
<dbReference type="STRING" id="245187.SAMN04488003_109103"/>
<sequence length="306" mass="34431">MDQPHHVTFYLDPSLLASARAGQHNFIGLVARTLTDAGLRVFFAENTEAARRGSAARPGYALFNMDDPAHPRALTMRRSYFYPFWQIAASAKRWEWDVALADFDPAAVDEAEAKRFANYWRKRLFPTASTAPNPDGPVYIPLQGRLRKHRSFQSASPVDMIAQTAARFAENDIVVTLHPKEDYDAADHRALQALTRAHANVAVVDRDMVDCLNACRLVVTENSSVAFAGYIFHRPAVLFAQVDFHHIAGNVSRFGADRAFADWQAPKPYDAYIWWFLQHMSINAGRPAEEVQAKIAGILRRHGWPV</sequence>
<keyword evidence="2" id="KW-1185">Reference proteome</keyword>
<evidence type="ECO:0008006" key="3">
    <source>
        <dbReference type="Google" id="ProtNLM"/>
    </source>
</evidence>
<dbReference type="Proteomes" id="UP000199585">
    <property type="component" value="Unassembled WGS sequence"/>
</dbReference>
<accession>A0A1H8DYD8</accession>
<organism evidence="1 2">
    <name type="scientific">Loktanella fryxellensis</name>
    <dbReference type="NCBI Taxonomy" id="245187"/>
    <lineage>
        <taxon>Bacteria</taxon>
        <taxon>Pseudomonadati</taxon>
        <taxon>Pseudomonadota</taxon>
        <taxon>Alphaproteobacteria</taxon>
        <taxon>Rhodobacterales</taxon>
        <taxon>Roseobacteraceae</taxon>
        <taxon>Loktanella</taxon>
    </lineage>
</organism>